<dbReference type="InterPro" id="IPR027417">
    <property type="entry name" value="P-loop_NTPase"/>
</dbReference>
<organism evidence="1 2">
    <name type="scientific">Podospora aff. communis PSN243</name>
    <dbReference type="NCBI Taxonomy" id="3040156"/>
    <lineage>
        <taxon>Eukaryota</taxon>
        <taxon>Fungi</taxon>
        <taxon>Dikarya</taxon>
        <taxon>Ascomycota</taxon>
        <taxon>Pezizomycotina</taxon>
        <taxon>Sordariomycetes</taxon>
        <taxon>Sordariomycetidae</taxon>
        <taxon>Sordariales</taxon>
        <taxon>Podosporaceae</taxon>
        <taxon>Podospora</taxon>
    </lineage>
</organism>
<dbReference type="Proteomes" id="UP001321760">
    <property type="component" value="Unassembled WGS sequence"/>
</dbReference>
<accession>A0AAV9GRK4</accession>
<dbReference type="Pfam" id="PF17784">
    <property type="entry name" value="Sulfotransfer_4"/>
    <property type="match status" value="1"/>
</dbReference>
<keyword evidence="2" id="KW-1185">Reference proteome</keyword>
<evidence type="ECO:0008006" key="3">
    <source>
        <dbReference type="Google" id="ProtNLM"/>
    </source>
</evidence>
<dbReference type="AlphaFoldDB" id="A0AAV9GRK4"/>
<reference evidence="1" key="1">
    <citation type="journal article" date="2023" name="Mol. Phylogenet. Evol.">
        <title>Genome-scale phylogeny and comparative genomics of the fungal order Sordariales.</title>
        <authorList>
            <person name="Hensen N."/>
            <person name="Bonometti L."/>
            <person name="Westerberg I."/>
            <person name="Brannstrom I.O."/>
            <person name="Guillou S."/>
            <person name="Cros-Aarteil S."/>
            <person name="Calhoun S."/>
            <person name="Haridas S."/>
            <person name="Kuo A."/>
            <person name="Mondo S."/>
            <person name="Pangilinan J."/>
            <person name="Riley R."/>
            <person name="LaButti K."/>
            <person name="Andreopoulos B."/>
            <person name="Lipzen A."/>
            <person name="Chen C."/>
            <person name="Yan M."/>
            <person name="Daum C."/>
            <person name="Ng V."/>
            <person name="Clum A."/>
            <person name="Steindorff A."/>
            <person name="Ohm R.A."/>
            <person name="Martin F."/>
            <person name="Silar P."/>
            <person name="Natvig D.O."/>
            <person name="Lalanne C."/>
            <person name="Gautier V."/>
            <person name="Ament-Velasquez S.L."/>
            <person name="Kruys A."/>
            <person name="Hutchinson M.I."/>
            <person name="Powell A.J."/>
            <person name="Barry K."/>
            <person name="Miller A.N."/>
            <person name="Grigoriev I.V."/>
            <person name="Debuchy R."/>
            <person name="Gladieux P."/>
            <person name="Hiltunen Thoren M."/>
            <person name="Johannesson H."/>
        </authorList>
    </citation>
    <scope>NUCLEOTIDE SEQUENCE</scope>
    <source>
        <strain evidence="1">PSN243</strain>
    </source>
</reference>
<evidence type="ECO:0000313" key="1">
    <source>
        <dbReference type="EMBL" id="KAK4451444.1"/>
    </source>
</evidence>
<reference evidence="1" key="2">
    <citation type="submission" date="2023-05" db="EMBL/GenBank/DDBJ databases">
        <authorList>
            <consortium name="Lawrence Berkeley National Laboratory"/>
            <person name="Steindorff A."/>
            <person name="Hensen N."/>
            <person name="Bonometti L."/>
            <person name="Westerberg I."/>
            <person name="Brannstrom I.O."/>
            <person name="Guillou S."/>
            <person name="Cros-Aarteil S."/>
            <person name="Calhoun S."/>
            <person name="Haridas S."/>
            <person name="Kuo A."/>
            <person name="Mondo S."/>
            <person name="Pangilinan J."/>
            <person name="Riley R."/>
            <person name="Labutti K."/>
            <person name="Andreopoulos B."/>
            <person name="Lipzen A."/>
            <person name="Chen C."/>
            <person name="Yanf M."/>
            <person name="Daum C."/>
            <person name="Ng V."/>
            <person name="Clum A."/>
            <person name="Ohm R."/>
            <person name="Martin F."/>
            <person name="Silar P."/>
            <person name="Natvig D."/>
            <person name="Lalanne C."/>
            <person name="Gautier V."/>
            <person name="Ament-Velasquez S.L."/>
            <person name="Kruys A."/>
            <person name="Hutchinson M.I."/>
            <person name="Powell A.J."/>
            <person name="Barry K."/>
            <person name="Miller A.N."/>
            <person name="Grigoriev I.V."/>
            <person name="Debuchy R."/>
            <person name="Gladieux P."/>
            <person name="Thoren M.H."/>
            <person name="Johannesson H."/>
        </authorList>
    </citation>
    <scope>NUCLEOTIDE SEQUENCE</scope>
    <source>
        <strain evidence="1">PSN243</strain>
    </source>
</reference>
<dbReference type="EMBL" id="MU865928">
    <property type="protein sequence ID" value="KAK4451444.1"/>
    <property type="molecule type" value="Genomic_DNA"/>
</dbReference>
<dbReference type="Gene3D" id="3.40.50.300">
    <property type="entry name" value="P-loop containing nucleotide triphosphate hydrolases"/>
    <property type="match status" value="1"/>
</dbReference>
<protein>
    <recommendedName>
        <fullName evidence="3">NAD dependent epimerase/dehydratase</fullName>
    </recommendedName>
</protein>
<dbReference type="PANTHER" id="PTHR36978:SF4">
    <property type="entry name" value="P-LOOP CONTAINING NUCLEOSIDE TRIPHOSPHATE HYDROLASE PROTEIN"/>
    <property type="match status" value="1"/>
</dbReference>
<dbReference type="PANTHER" id="PTHR36978">
    <property type="entry name" value="P-LOOP CONTAINING NUCLEOTIDE TRIPHOSPHATE HYDROLASE"/>
    <property type="match status" value="1"/>
</dbReference>
<name>A0AAV9GRK4_9PEZI</name>
<proteinExistence type="predicted"/>
<comment type="caution">
    <text evidence="1">The sequence shown here is derived from an EMBL/GenBank/DDBJ whole genome shotgun (WGS) entry which is preliminary data.</text>
</comment>
<gene>
    <name evidence="1" type="ORF">QBC34DRAFT_55533</name>
</gene>
<sequence length="228" mass="25540">MKVLVLGLPRTGTQSLADGLAQLGCAPVYHMREVAKNKHQALWTEAVDAKFEGAGAPWKREDFERILAGFEGVADYPAAIFPAELAAAYPEAFIILSVRSEDKWYASMESTLVHLQKTRAPDDAAPMSVLSRKYHRHCWGSDFAATGRDFFRRHNQLVRNLGKERKFLEWQPQDGWAPLCSFLGVDAPPEGTPFPRSDDWLEYKKMVEQEKLRLAARSAAETAESASS</sequence>
<evidence type="ECO:0000313" key="2">
    <source>
        <dbReference type="Proteomes" id="UP001321760"/>
    </source>
</evidence>
<dbReference type="InterPro" id="IPR040632">
    <property type="entry name" value="Sulfotransfer_4"/>
</dbReference>
<dbReference type="SUPFAM" id="SSF52540">
    <property type="entry name" value="P-loop containing nucleoside triphosphate hydrolases"/>
    <property type="match status" value="1"/>
</dbReference>